<evidence type="ECO:0000313" key="4">
    <source>
        <dbReference type="EMBL" id="EEH63213.1"/>
    </source>
</evidence>
<dbReference type="GO" id="GO:0052689">
    <property type="term" value="F:carboxylic ester hydrolase activity"/>
    <property type="evidence" value="ECO:0007669"/>
    <property type="project" value="TreeGrafter"/>
</dbReference>
<keyword evidence="5" id="KW-1185">Reference proteome</keyword>
<dbReference type="GO" id="GO:0005976">
    <property type="term" value="P:polysaccharide metabolic process"/>
    <property type="evidence" value="ECO:0007669"/>
    <property type="project" value="TreeGrafter"/>
</dbReference>
<dbReference type="InterPro" id="IPR029058">
    <property type="entry name" value="AB_hydrolase_fold"/>
</dbReference>
<dbReference type="RefSeq" id="WP_006546911.1">
    <property type="nucleotide sequence ID" value="NZ_DS999544.1"/>
</dbReference>
<feature type="active site" description="Charge relay system" evidence="1">
    <location>
        <position position="304"/>
    </location>
</feature>
<dbReference type="AlphaFoldDB" id="C0W1Z9"/>
<dbReference type="OrthoDB" id="9770528at2"/>
<dbReference type="eggNOG" id="COG3458">
    <property type="taxonomic scope" value="Bacteria"/>
</dbReference>
<dbReference type="PANTHER" id="PTHR40111">
    <property type="entry name" value="CEPHALOSPORIN-C DEACETYLASE"/>
    <property type="match status" value="1"/>
</dbReference>
<evidence type="ECO:0000256" key="1">
    <source>
        <dbReference type="PIRSR" id="PIRSR639069-1"/>
    </source>
</evidence>
<evidence type="ECO:0000259" key="3">
    <source>
        <dbReference type="Pfam" id="PF05448"/>
    </source>
</evidence>
<proteinExistence type="predicted"/>
<dbReference type="SUPFAM" id="SSF53474">
    <property type="entry name" value="alpha/beta-Hydrolases"/>
    <property type="match status" value="1"/>
</dbReference>
<dbReference type="Gene3D" id="3.40.50.1820">
    <property type="entry name" value="alpha/beta hydrolase"/>
    <property type="match status" value="1"/>
</dbReference>
<dbReference type="PANTHER" id="PTHR40111:SF1">
    <property type="entry name" value="CEPHALOSPORIN-C DEACETYLASE"/>
    <property type="match status" value="1"/>
</dbReference>
<dbReference type="EMBL" id="ACFG01000037">
    <property type="protein sequence ID" value="EEH63213.1"/>
    <property type="molecule type" value="Genomic_DNA"/>
</dbReference>
<comment type="caution">
    <text evidence="4">The sequence shown here is derived from an EMBL/GenBank/DDBJ whole genome shotgun (WGS) entry which is preliminary data.</text>
</comment>
<feature type="binding site" evidence="2">
    <location>
        <position position="94"/>
    </location>
    <ligand>
        <name>substrate</name>
    </ligand>
</feature>
<feature type="domain" description="Acetyl xylan esterase" evidence="3">
    <location>
        <begin position="1"/>
        <end position="321"/>
    </location>
</feature>
<dbReference type="ESTHER" id="9acto-c0w1z9">
    <property type="family name" value="Acetyl-esterase_deacetylase"/>
</dbReference>
<sequence>MAYTDLTPAELYQYRSDVKEPADFLEFWNDTLTKAREQAQPLRLEKVETPFPQLDFYDVTFSGFNGDEIKAWLSGPKDFMKAHNLPVVVEYIGYGGGRGKAGHQIKWPSAGYVHFHMDTRGQGGDWGVGGDTFDPHPTSPAALGHLTNGIENPETLYYRRLIADAVRAIDEVLELPCIDPKKVVLTGISQGGGLALTAGTLHPQVKAILPDVAWLCDYHRGATLIDVPPYRELRRYLMSYPERVNTALGNLAYVDGVNFARHSHAKALFSVALMDDCVPPSTTFGAFNEYQGEAEMVLYPFNGHEGGTYHHFLKQIEWLKQVLA</sequence>
<dbReference type="InterPro" id="IPR008391">
    <property type="entry name" value="AXE1_dom"/>
</dbReference>
<gene>
    <name evidence="4" type="ORF">HMPREF0044_1452</name>
</gene>
<feature type="active site" description="Charge relay system" evidence="1">
    <location>
        <position position="275"/>
    </location>
</feature>
<accession>C0W1Z9</accession>
<dbReference type="STRING" id="525245.HMPREF0044_1452"/>
<evidence type="ECO:0000256" key="2">
    <source>
        <dbReference type="PIRSR" id="PIRSR639069-2"/>
    </source>
</evidence>
<dbReference type="InterPro" id="IPR039069">
    <property type="entry name" value="CE7"/>
</dbReference>
<evidence type="ECO:0000313" key="5">
    <source>
        <dbReference type="Proteomes" id="UP000010301"/>
    </source>
</evidence>
<dbReference type="HOGENOM" id="CLU_054209_1_0_11"/>
<reference evidence="4 5" key="1">
    <citation type="submission" date="2009-01" db="EMBL/GenBank/DDBJ databases">
        <authorList>
            <person name="Qin X."/>
            <person name="Bachman B."/>
            <person name="Battles P."/>
            <person name="Bell A."/>
            <person name="Bess C."/>
            <person name="Bickham C."/>
            <person name="Chaboub L."/>
            <person name="Chen D."/>
            <person name="Coyle M."/>
            <person name="Deiros D.R."/>
            <person name="Dinh H."/>
            <person name="Forbes L."/>
            <person name="Fowler G."/>
            <person name="Francisco L."/>
            <person name="Fu Q."/>
            <person name="Gubbala S."/>
            <person name="Hale W."/>
            <person name="Han Y."/>
            <person name="Hemphill L."/>
            <person name="Highlander S.K."/>
            <person name="Hirani K."/>
            <person name="Hogues M."/>
            <person name="Jackson L."/>
            <person name="Jakkamsetti A."/>
            <person name="Javaid M."/>
            <person name="Jiang H."/>
            <person name="Korchina V."/>
            <person name="Kovar C."/>
            <person name="Lara F."/>
            <person name="Lee S."/>
            <person name="Mata R."/>
            <person name="Mathew T."/>
            <person name="Moen C."/>
            <person name="Morales K."/>
            <person name="Munidasa M."/>
            <person name="Nazareth L."/>
            <person name="Ngo R."/>
            <person name="Nguyen L."/>
            <person name="Okwuonu G."/>
            <person name="Ongeri F."/>
            <person name="Patil S."/>
            <person name="Petrosino J."/>
            <person name="Pham C."/>
            <person name="Pham P."/>
            <person name="Pu L.-L."/>
            <person name="Puazo M."/>
            <person name="Raj R."/>
            <person name="Reid J."/>
            <person name="Rouhana J."/>
            <person name="Saada N."/>
            <person name="Shang Y."/>
            <person name="Simmons D."/>
            <person name="Thornton R."/>
            <person name="Warren J."/>
            <person name="Weissenberger G."/>
            <person name="Zhang J."/>
            <person name="Zhang L."/>
            <person name="Zhou C."/>
            <person name="Zhu D."/>
            <person name="Muzny D."/>
            <person name="Worley K."/>
            <person name="Gibbs R."/>
        </authorList>
    </citation>
    <scope>NUCLEOTIDE SEQUENCE [LARGE SCALE GENOMIC DNA]</scope>
    <source>
        <strain evidence="4 5">DSM 15436</strain>
    </source>
</reference>
<feature type="active site" description="Nucleophile" evidence="1">
    <location>
        <position position="189"/>
    </location>
</feature>
<organism evidence="4 5">
    <name type="scientific">Gleimia coleocanis DSM 15436</name>
    <dbReference type="NCBI Taxonomy" id="525245"/>
    <lineage>
        <taxon>Bacteria</taxon>
        <taxon>Bacillati</taxon>
        <taxon>Actinomycetota</taxon>
        <taxon>Actinomycetes</taxon>
        <taxon>Actinomycetales</taxon>
        <taxon>Actinomycetaceae</taxon>
        <taxon>Gleimia</taxon>
    </lineage>
</organism>
<dbReference type="Pfam" id="PF05448">
    <property type="entry name" value="AXE1"/>
    <property type="match status" value="1"/>
</dbReference>
<dbReference type="Proteomes" id="UP000010301">
    <property type="component" value="Unassembled WGS sequence"/>
</dbReference>
<protein>
    <submittedName>
        <fullName evidence="4">Acetyl xylan esterase (AXE1)</fullName>
    </submittedName>
</protein>
<name>C0W1Z9_9ACTO</name>